<dbReference type="EMBL" id="GBXM01087530">
    <property type="protein sequence ID" value="JAH21047.1"/>
    <property type="molecule type" value="Transcribed_RNA"/>
</dbReference>
<reference evidence="1" key="1">
    <citation type="submission" date="2014-11" db="EMBL/GenBank/DDBJ databases">
        <authorList>
            <person name="Amaro Gonzalez C."/>
        </authorList>
    </citation>
    <scope>NUCLEOTIDE SEQUENCE</scope>
</reference>
<protein>
    <submittedName>
        <fullName evidence="1">Uncharacterized protein</fullName>
    </submittedName>
</protein>
<name>A0A0E9QX47_ANGAN</name>
<accession>A0A0E9QX47</accession>
<reference evidence="1" key="2">
    <citation type="journal article" date="2015" name="Fish Shellfish Immunol.">
        <title>Early steps in the European eel (Anguilla anguilla)-Vibrio vulnificus interaction in the gills: Role of the RtxA13 toxin.</title>
        <authorList>
            <person name="Callol A."/>
            <person name="Pajuelo D."/>
            <person name="Ebbesson L."/>
            <person name="Teles M."/>
            <person name="MacKenzie S."/>
            <person name="Amaro C."/>
        </authorList>
    </citation>
    <scope>NUCLEOTIDE SEQUENCE</scope>
</reference>
<proteinExistence type="predicted"/>
<organism evidence="1">
    <name type="scientific">Anguilla anguilla</name>
    <name type="common">European freshwater eel</name>
    <name type="synonym">Muraena anguilla</name>
    <dbReference type="NCBI Taxonomy" id="7936"/>
    <lineage>
        <taxon>Eukaryota</taxon>
        <taxon>Metazoa</taxon>
        <taxon>Chordata</taxon>
        <taxon>Craniata</taxon>
        <taxon>Vertebrata</taxon>
        <taxon>Euteleostomi</taxon>
        <taxon>Actinopterygii</taxon>
        <taxon>Neopterygii</taxon>
        <taxon>Teleostei</taxon>
        <taxon>Anguilliformes</taxon>
        <taxon>Anguillidae</taxon>
        <taxon>Anguilla</taxon>
    </lineage>
</organism>
<dbReference type="AlphaFoldDB" id="A0A0E9QX47"/>
<sequence>MQSHLLLCNGFAVASLAS</sequence>
<evidence type="ECO:0000313" key="1">
    <source>
        <dbReference type="EMBL" id="JAH21047.1"/>
    </source>
</evidence>